<organism evidence="2 3">
    <name type="scientific">Pseudonocardia aurantiaca</name>
    <dbReference type="NCBI Taxonomy" id="75290"/>
    <lineage>
        <taxon>Bacteria</taxon>
        <taxon>Bacillati</taxon>
        <taxon>Actinomycetota</taxon>
        <taxon>Actinomycetes</taxon>
        <taxon>Pseudonocardiales</taxon>
        <taxon>Pseudonocardiaceae</taxon>
        <taxon>Pseudonocardia</taxon>
    </lineage>
</organism>
<feature type="domain" description="Luciferase-like" evidence="1">
    <location>
        <begin position="17"/>
        <end position="288"/>
    </location>
</feature>
<accession>A0ABW4FYT7</accession>
<dbReference type="InterPro" id="IPR036661">
    <property type="entry name" value="Luciferase-like_sf"/>
</dbReference>
<dbReference type="EMBL" id="JBHUCP010000045">
    <property type="protein sequence ID" value="MFD1534806.1"/>
    <property type="molecule type" value="Genomic_DNA"/>
</dbReference>
<dbReference type="NCBIfam" id="TIGR04027">
    <property type="entry name" value="LLM_KPN_01858"/>
    <property type="match status" value="1"/>
</dbReference>
<protein>
    <submittedName>
        <fullName evidence="2">FMN-dependent luciferase-like monooxygenase</fullName>
    </submittedName>
</protein>
<keyword evidence="3" id="KW-1185">Reference proteome</keyword>
<comment type="caution">
    <text evidence="2">The sequence shown here is derived from an EMBL/GenBank/DDBJ whole genome shotgun (WGS) entry which is preliminary data.</text>
</comment>
<evidence type="ECO:0000259" key="1">
    <source>
        <dbReference type="Pfam" id="PF00296"/>
    </source>
</evidence>
<evidence type="ECO:0000313" key="3">
    <source>
        <dbReference type="Proteomes" id="UP001597145"/>
    </source>
</evidence>
<dbReference type="Pfam" id="PF00296">
    <property type="entry name" value="Bac_luciferase"/>
    <property type="match status" value="1"/>
</dbReference>
<evidence type="ECO:0000313" key="2">
    <source>
        <dbReference type="EMBL" id="MFD1534806.1"/>
    </source>
</evidence>
<dbReference type="SUPFAM" id="SSF51679">
    <property type="entry name" value="Bacterial luciferase-like"/>
    <property type="match status" value="1"/>
</dbReference>
<dbReference type="RefSeq" id="WP_343982511.1">
    <property type="nucleotide sequence ID" value="NZ_BAAAJG010000015.1"/>
</dbReference>
<dbReference type="InterPro" id="IPR011251">
    <property type="entry name" value="Luciferase-like_dom"/>
</dbReference>
<dbReference type="Proteomes" id="UP001597145">
    <property type="component" value="Unassembled WGS sequence"/>
</dbReference>
<dbReference type="PANTHER" id="PTHR30137">
    <property type="entry name" value="LUCIFERASE-LIKE MONOOXYGENASE"/>
    <property type="match status" value="1"/>
</dbReference>
<dbReference type="Gene3D" id="3.20.20.30">
    <property type="entry name" value="Luciferase-like domain"/>
    <property type="match status" value="1"/>
</dbReference>
<reference evidence="3" key="1">
    <citation type="journal article" date="2019" name="Int. J. Syst. Evol. Microbiol.">
        <title>The Global Catalogue of Microorganisms (GCM) 10K type strain sequencing project: providing services to taxonomists for standard genome sequencing and annotation.</title>
        <authorList>
            <consortium name="The Broad Institute Genomics Platform"/>
            <consortium name="The Broad Institute Genome Sequencing Center for Infectious Disease"/>
            <person name="Wu L."/>
            <person name="Ma J."/>
        </authorList>
    </citation>
    <scope>NUCLEOTIDE SEQUENCE [LARGE SCALE GENOMIC DNA]</scope>
    <source>
        <strain evidence="3">JCM 12165</strain>
    </source>
</reference>
<gene>
    <name evidence="2" type="ORF">ACFSCY_35855</name>
</gene>
<sequence>MTKRLGLFTRLLDPGYPPAEVYHHTLEQFAVAERLGFDIGWVAQHHFDPEEGGLPSPLVFLASVAARTERIRLGTGIITVALEDPVRVAEDAAVLDTLSGGRLELGLGSGGSTDAFTVFGRDPAARADLYSDAVARLLDALAGRQLGENGARLHPDGTRLLDDIWHATFSRHGGTRAGTAGAALLLSRTQPRTEDAPHATLAQIQQPIVAAHAAALPPGVRPRVGASRSVLVGRDGDRVRSLARAGLVRFTDYLRRVGQPVPAGDADALLAAFDVHVGTPEQVIASLSADPVVVGATDLIFQVHPADPGQDATLESIELVAEEVAPALGWVPAAAGAHS</sequence>
<dbReference type="InterPro" id="IPR024003">
    <property type="entry name" value="Luciferase-like_KPN01858"/>
</dbReference>
<name>A0ABW4FYT7_9PSEU</name>
<dbReference type="InterPro" id="IPR050766">
    <property type="entry name" value="Bact_Lucif_Oxidored"/>
</dbReference>
<dbReference type="PANTHER" id="PTHR30137:SF15">
    <property type="entry name" value="BLL6902 PROTEIN"/>
    <property type="match status" value="1"/>
</dbReference>
<proteinExistence type="predicted"/>